<protein>
    <recommendedName>
        <fullName evidence="1">FAD-binding FR-type domain-containing protein</fullName>
    </recommendedName>
</protein>
<sequence>MREESPQESRLRLVLIGGGLPWPVTQYEVYDGKRFVARLDLAYPERRVGIEYDGDHHRSAGVILGCPNSTRGEVRVTTTQVVAPWRQFTVDVAGVTILSPSFIRITFTGPELHRFADNGYDQRFKLIFPVPEHGYAYLKDGPDWYEQWRALPTEQRNPFRTYTARAVRPHLGEVDVDLVLHGDAGPASRWAVGATKGDRIVLLGPDAGFDGDHGGIEFRPPASGVSRSVLLAGDETAVPAICSILERLPAHTRGEAILEVPHAGDRLAVTAPPGVVVTWGARDGDGHGSRLIPAVVEAAGRLLPTRHRQMRDDAELSDIDIDDSILWEVPEAAPADSLYAWLAGEAGVIKTLRRHLVAERGMDRTAVAFMGYWRLGRAEG</sequence>
<dbReference type="SUPFAM" id="SSF63380">
    <property type="entry name" value="Riboflavin synthase domain-like"/>
    <property type="match status" value="1"/>
</dbReference>
<proteinExistence type="predicted"/>
<evidence type="ECO:0000313" key="2">
    <source>
        <dbReference type="EMBL" id="GIJ55901.1"/>
    </source>
</evidence>
<comment type="caution">
    <text evidence="2">The sequence shown here is derived from an EMBL/GenBank/DDBJ whole genome shotgun (WGS) entry which is preliminary data.</text>
</comment>
<dbReference type="CDD" id="cd06193">
    <property type="entry name" value="siderophore_interacting"/>
    <property type="match status" value="1"/>
</dbReference>
<dbReference type="InterPro" id="IPR017938">
    <property type="entry name" value="Riboflavin_synthase-like_b-brl"/>
</dbReference>
<dbReference type="AlphaFoldDB" id="A0A8J4DZN3"/>
<dbReference type="InterPro" id="IPR039261">
    <property type="entry name" value="FNR_nucleotide-bd"/>
</dbReference>
<dbReference type="PANTHER" id="PTHR30157:SF0">
    <property type="entry name" value="NADPH-DEPENDENT FERRIC-CHELATE REDUCTASE"/>
    <property type="match status" value="1"/>
</dbReference>
<dbReference type="InterPro" id="IPR017927">
    <property type="entry name" value="FAD-bd_FR_type"/>
</dbReference>
<dbReference type="Pfam" id="PF08021">
    <property type="entry name" value="FAD_binding_9"/>
    <property type="match status" value="1"/>
</dbReference>
<dbReference type="GO" id="GO:0016491">
    <property type="term" value="F:oxidoreductase activity"/>
    <property type="evidence" value="ECO:0007669"/>
    <property type="project" value="InterPro"/>
</dbReference>
<keyword evidence="3" id="KW-1185">Reference proteome</keyword>
<evidence type="ECO:0000259" key="1">
    <source>
        <dbReference type="PROSITE" id="PS51384"/>
    </source>
</evidence>
<accession>A0A8J4DZN3</accession>
<dbReference type="InterPro" id="IPR007037">
    <property type="entry name" value="SIP_rossman_dom"/>
</dbReference>
<reference evidence="2" key="1">
    <citation type="submission" date="2021-01" db="EMBL/GenBank/DDBJ databases">
        <title>Whole genome shotgun sequence of Virgisporangium aurantiacum NBRC 16421.</title>
        <authorList>
            <person name="Komaki H."/>
            <person name="Tamura T."/>
        </authorList>
    </citation>
    <scope>NUCLEOTIDE SEQUENCE</scope>
    <source>
        <strain evidence="2">NBRC 16421</strain>
    </source>
</reference>
<dbReference type="EMBL" id="BOPG01000022">
    <property type="protein sequence ID" value="GIJ55901.1"/>
    <property type="molecule type" value="Genomic_DNA"/>
</dbReference>
<evidence type="ECO:0000313" key="3">
    <source>
        <dbReference type="Proteomes" id="UP000612585"/>
    </source>
</evidence>
<feature type="domain" description="FAD-binding FR-type" evidence="1">
    <location>
        <begin position="85"/>
        <end position="212"/>
    </location>
</feature>
<dbReference type="Proteomes" id="UP000612585">
    <property type="component" value="Unassembled WGS sequence"/>
</dbReference>
<dbReference type="Gene3D" id="3.40.50.80">
    <property type="entry name" value="Nucleotide-binding domain of ferredoxin-NADP reductase (FNR) module"/>
    <property type="match status" value="1"/>
</dbReference>
<dbReference type="PANTHER" id="PTHR30157">
    <property type="entry name" value="FERRIC REDUCTASE, NADPH-DEPENDENT"/>
    <property type="match status" value="1"/>
</dbReference>
<gene>
    <name evidence="2" type="ORF">Vau01_034170</name>
</gene>
<dbReference type="InterPro" id="IPR013113">
    <property type="entry name" value="SIP_FAD-bd"/>
</dbReference>
<dbReference type="InterPro" id="IPR039374">
    <property type="entry name" value="SIP_fam"/>
</dbReference>
<name>A0A8J4DZN3_9ACTN</name>
<dbReference type="Gene3D" id="2.40.30.10">
    <property type="entry name" value="Translation factors"/>
    <property type="match status" value="1"/>
</dbReference>
<dbReference type="PROSITE" id="PS51384">
    <property type="entry name" value="FAD_FR"/>
    <property type="match status" value="1"/>
</dbReference>
<dbReference type="Pfam" id="PF04954">
    <property type="entry name" value="SIP"/>
    <property type="match status" value="1"/>
</dbReference>
<organism evidence="2 3">
    <name type="scientific">Virgisporangium aurantiacum</name>
    <dbReference type="NCBI Taxonomy" id="175570"/>
    <lineage>
        <taxon>Bacteria</taxon>
        <taxon>Bacillati</taxon>
        <taxon>Actinomycetota</taxon>
        <taxon>Actinomycetes</taxon>
        <taxon>Micromonosporales</taxon>
        <taxon>Micromonosporaceae</taxon>
        <taxon>Virgisporangium</taxon>
    </lineage>
</organism>